<dbReference type="RefSeq" id="XP_050509125.1">
    <property type="nucleotide sequence ID" value="XM_050653168.1"/>
</dbReference>
<feature type="compositionally biased region" description="Basic and acidic residues" evidence="1">
    <location>
        <begin position="607"/>
        <end position="627"/>
    </location>
</feature>
<sequence>MAEFCNIEDKMKNFKFNSDINILLLGASGVGKSTLINAFANYVTFTDFEEATKYNPMVLIPSQFIMMCKNGSLHEITTGDPNKNEFLQPLEGEHEITTGDAVENEFSQTFECATQDVKTYVFPIFDKSIRIRLIDTPGIIGNKDEELKDNRKTENILRYIANLHKIHAICFLLKPNEVRDMVSFQYYMNKIFSSLNKRACDNIIFCFTHTRGSDYGPGASIKMLEKAISELTSRPPYAKIVVKTRNTFYFDNESFKYLTAVQKCIHFDSNIKERNKESWEKSAQESWRLIKYITGDNKNKPLMPYFVKITNTTNEARRVIIQLVQPLADITILILHNINVLKCHEQVLNANKSLEELKNELYLPVIELETTTLSQPVTFCNKCYKSNNIVRGFHYYRYKQCHDPSCLKQVPEEVIGTEAHCGTMNGTSTCCVCKCDFKDHMRVYYLTKTVEKREIDKSNISDEVELKKSKHQIIENIEKILTMSDGRKRLSGSGYRKEAQKKLEKQREVVEKTAKISNFFKKSNSQDENLKCTPTDDNVTPCGSGRPNYGQTHVKEGDDALNDAEASIKEPERPSSSRSSNEDKVIPYPLDVKIVDDPALWEINDRTRRRSSDNGHCKLETETSKMDQDEDAENPVNKDTSGNKMHRYQHPYYYIDNNFLKKYVESKKLLDNVLEMTKTIGKDAVINAQDVSEAINQLYSLKHNGKKIKELYNCQKNSRTEEFKNIEYIHKVPCKGIKIEAVQETGNRENLSGKEHLNRGYYDSDNSDSD</sequence>
<name>A0ABM5KG07_DIAVI</name>
<dbReference type="SUPFAM" id="SSF52540">
    <property type="entry name" value="P-loop containing nucleoside triphosphate hydrolases"/>
    <property type="match status" value="1"/>
</dbReference>
<keyword evidence="4" id="KW-1185">Reference proteome</keyword>
<evidence type="ECO:0000256" key="1">
    <source>
        <dbReference type="SAM" id="MobiDB-lite"/>
    </source>
</evidence>
<dbReference type="Gene3D" id="3.40.50.300">
    <property type="entry name" value="P-loop containing nucleotide triphosphate hydrolases"/>
    <property type="match status" value="1"/>
</dbReference>
<dbReference type="InterPro" id="IPR058519">
    <property type="entry name" value="DUF8206"/>
</dbReference>
<proteinExistence type="predicted"/>
<reference evidence="3" key="1">
    <citation type="submission" date="2025-05" db="UniProtKB">
        <authorList>
            <consortium name="EnsemblMetazoa"/>
        </authorList>
    </citation>
    <scope>IDENTIFICATION</scope>
</reference>
<feature type="domain" description="DUF8206" evidence="2">
    <location>
        <begin position="373"/>
        <end position="445"/>
    </location>
</feature>
<feature type="region of interest" description="Disordered" evidence="1">
    <location>
        <begin position="607"/>
        <end position="644"/>
    </location>
</feature>
<organism evidence="3 4">
    <name type="scientific">Diabrotica virgifera virgifera</name>
    <name type="common">western corn rootworm</name>
    <dbReference type="NCBI Taxonomy" id="50390"/>
    <lineage>
        <taxon>Eukaryota</taxon>
        <taxon>Metazoa</taxon>
        <taxon>Ecdysozoa</taxon>
        <taxon>Arthropoda</taxon>
        <taxon>Hexapoda</taxon>
        <taxon>Insecta</taxon>
        <taxon>Pterygota</taxon>
        <taxon>Neoptera</taxon>
        <taxon>Endopterygota</taxon>
        <taxon>Coleoptera</taxon>
        <taxon>Polyphaga</taxon>
        <taxon>Cucujiformia</taxon>
        <taxon>Chrysomeloidea</taxon>
        <taxon>Chrysomelidae</taxon>
        <taxon>Galerucinae</taxon>
        <taxon>Diabroticina</taxon>
        <taxon>Diabroticites</taxon>
        <taxon>Diabrotica</taxon>
    </lineage>
</organism>
<dbReference type="Proteomes" id="UP001652700">
    <property type="component" value="Unplaced"/>
</dbReference>
<evidence type="ECO:0000313" key="4">
    <source>
        <dbReference type="Proteomes" id="UP001652700"/>
    </source>
</evidence>
<feature type="region of interest" description="Disordered" evidence="1">
    <location>
        <begin position="488"/>
        <end position="508"/>
    </location>
</feature>
<dbReference type="Pfam" id="PF26633">
    <property type="entry name" value="DUF8206"/>
    <property type="match status" value="1"/>
</dbReference>
<dbReference type="InterPro" id="IPR027417">
    <property type="entry name" value="P-loop_NTPase"/>
</dbReference>
<accession>A0ABM5KG07</accession>
<protein>
    <recommendedName>
        <fullName evidence="2">DUF8206 domain-containing protein</fullName>
    </recommendedName>
</protein>
<dbReference type="EnsemblMetazoa" id="XM_050653168.1">
    <property type="protein sequence ID" value="XP_050509125.1"/>
    <property type="gene ID" value="LOC126886296"/>
</dbReference>
<feature type="region of interest" description="Disordered" evidence="1">
    <location>
        <begin position="566"/>
        <end position="585"/>
    </location>
</feature>
<feature type="compositionally biased region" description="Basic and acidic residues" evidence="1">
    <location>
        <begin position="495"/>
        <end position="508"/>
    </location>
</feature>
<dbReference type="CDD" id="cd00882">
    <property type="entry name" value="Ras_like_GTPase"/>
    <property type="match status" value="1"/>
</dbReference>
<evidence type="ECO:0000313" key="3">
    <source>
        <dbReference type="EnsemblMetazoa" id="XP_050509125.1"/>
    </source>
</evidence>
<feature type="region of interest" description="Disordered" evidence="1">
    <location>
        <begin position="748"/>
        <end position="770"/>
    </location>
</feature>
<dbReference type="PANTHER" id="PTHR32046">
    <property type="entry name" value="G DOMAIN-CONTAINING PROTEIN"/>
    <property type="match status" value="1"/>
</dbReference>
<dbReference type="PANTHER" id="PTHR32046:SF11">
    <property type="entry name" value="IMMUNE-ASSOCIATED NUCLEOTIDE-BINDING PROTEIN 10-LIKE"/>
    <property type="match status" value="1"/>
</dbReference>
<dbReference type="GeneID" id="126886296"/>
<evidence type="ECO:0000259" key="2">
    <source>
        <dbReference type="Pfam" id="PF26633"/>
    </source>
</evidence>
<feature type="region of interest" description="Disordered" evidence="1">
    <location>
        <begin position="526"/>
        <end position="555"/>
    </location>
</feature>